<sequence>MKQRLLGFQRTLTDLHESQLATVFKEANGAMGIDSLGVGSAFSEHVLKIEITGPDQGIRPCIDETQQEHFTVIDVPGIFRRETEGLTTEGDIDLVRRMVKFYMRDQRTIILAIIPSNVDPATQEILKLAREADPEMKRTMAVLTKPDLNIERTTQQIAINYVTGKRSDLTLGYYIVKNRGPDDVKKTLAGGQQDERQFFAIEPWSACHTVGRSGIDALKLRVRDLLTELVKKEFPKLRMEILKSLSGFRSQSDKLGKARNGPESQMEYLCDLTDGFQAIARHGLSADYSTPESLFRRSSLRLLTRIVEINELFSKEMATAGHSRDFGAAKNDAKDGKLNRPSPSPTDPSTSGASDGKSVEFEDLVGASRSSASAKPLSSAVLEERLATCTTLYPERELFERYPELENIVIMAGA</sequence>
<evidence type="ECO:0000256" key="1">
    <source>
        <dbReference type="ARBA" id="ARBA00022741"/>
    </source>
</evidence>
<dbReference type="PRINTS" id="PR00195">
    <property type="entry name" value="DYNAMIN"/>
</dbReference>
<dbReference type="GeneID" id="92088754"/>
<accession>A0ABR1VU68</accession>
<dbReference type="RefSeq" id="XP_066717858.1">
    <property type="nucleotide sequence ID" value="XM_066855691.1"/>
</dbReference>
<feature type="compositionally biased region" description="Basic and acidic residues" evidence="3">
    <location>
        <begin position="324"/>
        <end position="338"/>
    </location>
</feature>
<evidence type="ECO:0000313" key="5">
    <source>
        <dbReference type="EMBL" id="KAK8073383.1"/>
    </source>
</evidence>
<reference evidence="5 6" key="1">
    <citation type="submission" date="2023-01" db="EMBL/GenBank/DDBJ databases">
        <title>Analysis of 21 Apiospora genomes using comparative genomics revels a genus with tremendous synthesis potential of carbohydrate active enzymes and secondary metabolites.</title>
        <authorList>
            <person name="Sorensen T."/>
        </authorList>
    </citation>
    <scope>NUCLEOTIDE SEQUENCE [LARGE SCALE GENOMIC DNA]</scope>
    <source>
        <strain evidence="5 6">CBS 135458</strain>
    </source>
</reference>
<feature type="region of interest" description="Disordered" evidence="3">
    <location>
        <begin position="324"/>
        <end position="357"/>
    </location>
</feature>
<dbReference type="SMART" id="SM00053">
    <property type="entry name" value="DYNc"/>
    <property type="match status" value="1"/>
</dbReference>
<dbReference type="CDD" id="cd08771">
    <property type="entry name" value="DLP_1"/>
    <property type="match status" value="1"/>
</dbReference>
<dbReference type="InterPro" id="IPR022812">
    <property type="entry name" value="Dynamin"/>
</dbReference>
<dbReference type="Proteomes" id="UP001480595">
    <property type="component" value="Unassembled WGS sequence"/>
</dbReference>
<name>A0ABR1VU68_9PEZI</name>
<proteinExistence type="predicted"/>
<evidence type="ECO:0000313" key="6">
    <source>
        <dbReference type="Proteomes" id="UP001480595"/>
    </source>
</evidence>
<comment type="caution">
    <text evidence="5">The sequence shown here is derived from an EMBL/GenBank/DDBJ whole genome shotgun (WGS) entry which is preliminary data.</text>
</comment>
<dbReference type="Gene3D" id="3.40.50.300">
    <property type="entry name" value="P-loop containing nucleotide triphosphate hydrolases"/>
    <property type="match status" value="1"/>
</dbReference>
<dbReference type="SUPFAM" id="SSF52540">
    <property type="entry name" value="P-loop containing nucleoside triphosphate hydrolases"/>
    <property type="match status" value="1"/>
</dbReference>
<keyword evidence="2" id="KW-0342">GTP-binding</keyword>
<dbReference type="Pfam" id="PF00350">
    <property type="entry name" value="Dynamin_N"/>
    <property type="match status" value="1"/>
</dbReference>
<keyword evidence="1" id="KW-0547">Nucleotide-binding</keyword>
<dbReference type="EMBL" id="JAQQWL010000005">
    <property type="protein sequence ID" value="KAK8073383.1"/>
    <property type="molecule type" value="Genomic_DNA"/>
</dbReference>
<evidence type="ECO:0000256" key="3">
    <source>
        <dbReference type="SAM" id="MobiDB-lite"/>
    </source>
</evidence>
<dbReference type="Pfam" id="PF01031">
    <property type="entry name" value="Dynamin_M"/>
    <property type="match status" value="1"/>
</dbReference>
<evidence type="ECO:0000259" key="4">
    <source>
        <dbReference type="SMART" id="SM00053"/>
    </source>
</evidence>
<dbReference type="PANTHER" id="PTHR11566">
    <property type="entry name" value="DYNAMIN"/>
    <property type="match status" value="1"/>
</dbReference>
<gene>
    <name evidence="5" type="ORF">PG994_004282</name>
</gene>
<keyword evidence="6" id="KW-1185">Reference proteome</keyword>
<evidence type="ECO:0000256" key="2">
    <source>
        <dbReference type="ARBA" id="ARBA00023134"/>
    </source>
</evidence>
<dbReference type="InterPro" id="IPR001401">
    <property type="entry name" value="Dynamin_GTPase"/>
</dbReference>
<dbReference type="PANTHER" id="PTHR11566:SF215">
    <property type="entry name" value="DYNAMIN GTPASE"/>
    <property type="match status" value="1"/>
</dbReference>
<dbReference type="InterPro" id="IPR045063">
    <property type="entry name" value="Dynamin_N"/>
</dbReference>
<dbReference type="InterPro" id="IPR027417">
    <property type="entry name" value="P-loop_NTPase"/>
</dbReference>
<feature type="domain" description="Dynamin GTPase" evidence="4">
    <location>
        <begin position="2"/>
        <end position="187"/>
    </location>
</feature>
<protein>
    <submittedName>
        <fullName evidence="5">Interferon-induced GTP-binding protein Mx1</fullName>
    </submittedName>
</protein>
<organism evidence="5 6">
    <name type="scientific">Apiospora phragmitis</name>
    <dbReference type="NCBI Taxonomy" id="2905665"/>
    <lineage>
        <taxon>Eukaryota</taxon>
        <taxon>Fungi</taxon>
        <taxon>Dikarya</taxon>
        <taxon>Ascomycota</taxon>
        <taxon>Pezizomycotina</taxon>
        <taxon>Sordariomycetes</taxon>
        <taxon>Xylariomycetidae</taxon>
        <taxon>Amphisphaeriales</taxon>
        <taxon>Apiosporaceae</taxon>
        <taxon>Apiospora</taxon>
    </lineage>
</organism>
<dbReference type="InterPro" id="IPR000375">
    <property type="entry name" value="Dynamin_stalk"/>
</dbReference>